<feature type="compositionally biased region" description="Polar residues" evidence="1">
    <location>
        <begin position="12"/>
        <end position="22"/>
    </location>
</feature>
<feature type="region of interest" description="Disordered" evidence="1">
    <location>
        <begin position="1"/>
        <end position="32"/>
    </location>
</feature>
<reference evidence="2 3" key="1">
    <citation type="submission" date="2017-10" db="EMBL/GenBank/DDBJ databases">
        <title>Comparative genomics in systemic dimorphic fungi from Ajellomycetaceae.</title>
        <authorList>
            <person name="Munoz J.F."/>
            <person name="Mcewen J.G."/>
            <person name="Clay O.K."/>
            <person name="Cuomo C.A."/>
        </authorList>
    </citation>
    <scope>NUCLEOTIDE SEQUENCE [LARGE SCALE GENOMIC DNA]</scope>
    <source>
        <strain evidence="2 3">UAMH5409</strain>
    </source>
</reference>
<feature type="compositionally biased region" description="Acidic residues" evidence="1">
    <location>
        <begin position="394"/>
        <end position="411"/>
    </location>
</feature>
<evidence type="ECO:0000256" key="1">
    <source>
        <dbReference type="SAM" id="MobiDB-lite"/>
    </source>
</evidence>
<accession>A0A2B7WXB1</accession>
<dbReference type="EMBL" id="PDNB01000175">
    <property type="protein sequence ID" value="PGH01219.1"/>
    <property type="molecule type" value="Genomic_DNA"/>
</dbReference>
<dbReference type="Proteomes" id="UP000223968">
    <property type="component" value="Unassembled WGS sequence"/>
</dbReference>
<proteinExistence type="predicted"/>
<keyword evidence="3" id="KW-1185">Reference proteome</keyword>
<sequence length="620" mass="69737">MASAARPPRQHSAASRSDSANITDPMPGQTEWSVENLPDILYVFKPSTPQVRTQTKLPTKPSPWPSGPELRIFDILPDRISSNVEEFRVEAWMRLDRRIQLHDITDRMNPKFRIKTNALQQRSVRFRQAFRILSWGSGNKKTGEHAEEIEKELEALGIDVSRNTTRGLTPGLKDPVMGEAGGRIEVPASYAKRFKEFAAEQEEMLRKLGLLQQPVRTPQQPVMTPQQPPPVIQDMIHQSLPMQRSFQPVMSATDMRQPNVEPSPFTYSSTGLLTQFPVPTPDVTYAQQHRMSSKDGEYYQNQQGISNVWLWGVRGIAANNEFHEDYPYLCISPDPIQQDGTDHPTADETSDYLHQDMQDNAQGGNVDSEMAGPSEGNDGEVQDNELEGNQGGNIDDDMTDDYQEYDADGESEQGQNIHDDDSEWTEEEPELEPDKEEDAVVTKEGVPIIPLDPEYHPGIPYIGEPQEEAEPGMPKLCDPKPPPNTYPYTLTVTERNIAQIAHNIAGTMDSAQYVARPSISHGMLAGPHPLTIVDTLDFNDFQDVPTDYELMERALRYHREYDIDIEYCQKLRDQYAKGFSEDTIGHTSSYASQGYPDSWSNDLGNMLHCDGCPLAGKGFV</sequence>
<feature type="compositionally biased region" description="Acidic residues" evidence="1">
    <location>
        <begin position="420"/>
        <end position="439"/>
    </location>
</feature>
<dbReference type="AlphaFoldDB" id="A0A2B7WXB1"/>
<feature type="region of interest" description="Disordered" evidence="1">
    <location>
        <begin position="357"/>
        <end position="439"/>
    </location>
</feature>
<gene>
    <name evidence="2" type="ORF">AJ79_07990</name>
</gene>
<evidence type="ECO:0000313" key="3">
    <source>
        <dbReference type="Proteomes" id="UP000223968"/>
    </source>
</evidence>
<feature type="compositionally biased region" description="Acidic residues" evidence="1">
    <location>
        <begin position="377"/>
        <end position="386"/>
    </location>
</feature>
<evidence type="ECO:0000313" key="2">
    <source>
        <dbReference type="EMBL" id="PGH01219.1"/>
    </source>
</evidence>
<dbReference type="OrthoDB" id="5348779at2759"/>
<protein>
    <submittedName>
        <fullName evidence="2">Uncharacterized protein</fullName>
    </submittedName>
</protein>
<name>A0A2B7WXB1_9EURO</name>
<comment type="caution">
    <text evidence="2">The sequence shown here is derived from an EMBL/GenBank/DDBJ whole genome shotgun (WGS) entry which is preliminary data.</text>
</comment>
<organism evidence="2 3">
    <name type="scientific">Helicocarpus griseus UAMH5409</name>
    <dbReference type="NCBI Taxonomy" id="1447875"/>
    <lineage>
        <taxon>Eukaryota</taxon>
        <taxon>Fungi</taxon>
        <taxon>Dikarya</taxon>
        <taxon>Ascomycota</taxon>
        <taxon>Pezizomycotina</taxon>
        <taxon>Eurotiomycetes</taxon>
        <taxon>Eurotiomycetidae</taxon>
        <taxon>Onygenales</taxon>
        <taxon>Ajellomycetaceae</taxon>
        <taxon>Helicocarpus</taxon>
    </lineage>
</organism>